<dbReference type="Proteomes" id="UP000624244">
    <property type="component" value="Unassembled WGS sequence"/>
</dbReference>
<comment type="caution">
    <text evidence="1">The sequence shown here is derived from an EMBL/GenBank/DDBJ whole genome shotgun (WGS) entry which is preliminary data.</text>
</comment>
<reference evidence="1" key="1">
    <citation type="submission" date="2019-11" db="EMBL/GenBank/DDBJ databases">
        <title>Bipolaris sorokiniana Genome sequencing.</title>
        <authorList>
            <person name="Wang H."/>
        </authorList>
    </citation>
    <scope>NUCLEOTIDE SEQUENCE</scope>
</reference>
<proteinExistence type="predicted"/>
<dbReference type="EMBL" id="WNKQ01000006">
    <property type="protein sequence ID" value="KAF5850560.1"/>
    <property type="molecule type" value="Genomic_DNA"/>
</dbReference>
<evidence type="ECO:0000313" key="1">
    <source>
        <dbReference type="EMBL" id="KAF5850560.1"/>
    </source>
</evidence>
<organism evidence="1 2">
    <name type="scientific">Cochliobolus sativus</name>
    <name type="common">Common root rot and spot blotch fungus</name>
    <name type="synonym">Bipolaris sorokiniana</name>
    <dbReference type="NCBI Taxonomy" id="45130"/>
    <lineage>
        <taxon>Eukaryota</taxon>
        <taxon>Fungi</taxon>
        <taxon>Dikarya</taxon>
        <taxon>Ascomycota</taxon>
        <taxon>Pezizomycotina</taxon>
        <taxon>Dothideomycetes</taxon>
        <taxon>Pleosporomycetidae</taxon>
        <taxon>Pleosporales</taxon>
        <taxon>Pleosporineae</taxon>
        <taxon>Pleosporaceae</taxon>
        <taxon>Bipolaris</taxon>
    </lineage>
</organism>
<name>A0A8H6DXV9_COCSA</name>
<protein>
    <submittedName>
        <fullName evidence="1">Uncharacterized protein</fullName>
    </submittedName>
</protein>
<dbReference type="AlphaFoldDB" id="A0A8H6DXV9"/>
<sequence length="87" mass="9936">MASESASWVWRQKLSNLCHKLHARPNLCTYFNAHPRIARRQHATDDDKWTSEVVRGPGSQLARQLNFDALFNGEEYSADHPDLVTDG</sequence>
<gene>
    <name evidence="1" type="ORF">GGP41_010227</name>
</gene>
<evidence type="ECO:0000313" key="2">
    <source>
        <dbReference type="Proteomes" id="UP000624244"/>
    </source>
</evidence>
<accession>A0A8H6DXV9</accession>